<organism evidence="1 2">
    <name type="scientific">Dictyobacter formicarum</name>
    <dbReference type="NCBI Taxonomy" id="2778368"/>
    <lineage>
        <taxon>Bacteria</taxon>
        <taxon>Bacillati</taxon>
        <taxon>Chloroflexota</taxon>
        <taxon>Ktedonobacteria</taxon>
        <taxon>Ktedonobacterales</taxon>
        <taxon>Dictyobacteraceae</taxon>
        <taxon>Dictyobacter</taxon>
    </lineage>
</organism>
<evidence type="ECO:0000313" key="1">
    <source>
        <dbReference type="EMBL" id="GHO87203.1"/>
    </source>
</evidence>
<comment type="caution">
    <text evidence="1">The sequence shown here is derived from an EMBL/GenBank/DDBJ whole genome shotgun (WGS) entry which is preliminary data.</text>
</comment>
<evidence type="ECO:0008006" key="3">
    <source>
        <dbReference type="Google" id="ProtNLM"/>
    </source>
</evidence>
<name>A0ABQ3VNN7_9CHLR</name>
<accession>A0ABQ3VNN7</accession>
<dbReference type="EMBL" id="BNJJ01000016">
    <property type="protein sequence ID" value="GHO87203.1"/>
    <property type="molecule type" value="Genomic_DNA"/>
</dbReference>
<proteinExistence type="predicted"/>
<protein>
    <recommendedName>
        <fullName evidence="3">Transposase InsH N-terminal domain-containing protein</fullName>
    </recommendedName>
</protein>
<dbReference type="Proteomes" id="UP000635565">
    <property type="component" value="Unassembled WGS sequence"/>
</dbReference>
<gene>
    <name evidence="1" type="ORF">KSZ_52090</name>
</gene>
<sequence>MTVVCIQIIHLPIKPMSPPLMERVDSAYRYRFFRGCAPGMLANPPVKGLAAPCIPALLARIQKTYTCKR</sequence>
<reference evidence="1 2" key="1">
    <citation type="journal article" date="2021" name="Int. J. Syst. Evol. Microbiol.">
        <title>Reticulibacter mediterranei gen. nov., sp. nov., within the new family Reticulibacteraceae fam. nov., and Ktedonospora formicarum gen. nov., sp. nov., Ktedonobacter robiniae sp. nov., Dictyobacter formicarum sp. nov. and Dictyobacter arantiisoli sp. nov., belonging to the class Ktedonobacteria.</title>
        <authorList>
            <person name="Yabe S."/>
            <person name="Zheng Y."/>
            <person name="Wang C.M."/>
            <person name="Sakai Y."/>
            <person name="Abe K."/>
            <person name="Yokota A."/>
            <person name="Donadio S."/>
            <person name="Cavaletti L."/>
            <person name="Monciardini P."/>
        </authorList>
    </citation>
    <scope>NUCLEOTIDE SEQUENCE [LARGE SCALE GENOMIC DNA]</scope>
    <source>
        <strain evidence="1 2">SOSP1-9</strain>
    </source>
</reference>
<keyword evidence="2" id="KW-1185">Reference proteome</keyword>
<evidence type="ECO:0000313" key="2">
    <source>
        <dbReference type="Proteomes" id="UP000635565"/>
    </source>
</evidence>